<name>A0AAD7CT88_MYCRO</name>
<feature type="compositionally biased region" description="Basic and acidic residues" evidence="1">
    <location>
        <begin position="117"/>
        <end position="129"/>
    </location>
</feature>
<proteinExistence type="predicted"/>
<comment type="caution">
    <text evidence="2">The sequence shown here is derived from an EMBL/GenBank/DDBJ whole genome shotgun (WGS) entry which is preliminary data.</text>
</comment>
<dbReference type="Proteomes" id="UP001221757">
    <property type="component" value="Unassembled WGS sequence"/>
</dbReference>
<dbReference type="EMBL" id="JARKIE010000248">
    <property type="protein sequence ID" value="KAJ7661713.1"/>
    <property type="molecule type" value="Genomic_DNA"/>
</dbReference>
<accession>A0AAD7CT88</accession>
<feature type="region of interest" description="Disordered" evidence="1">
    <location>
        <begin position="111"/>
        <end position="170"/>
    </location>
</feature>
<evidence type="ECO:0000313" key="2">
    <source>
        <dbReference type="EMBL" id="KAJ7661713.1"/>
    </source>
</evidence>
<evidence type="ECO:0000313" key="3">
    <source>
        <dbReference type="Proteomes" id="UP001221757"/>
    </source>
</evidence>
<gene>
    <name evidence="2" type="ORF">B0H17DRAFT_1144591</name>
</gene>
<keyword evidence="3" id="KW-1185">Reference proteome</keyword>
<sequence length="170" mass="18891">MAWPCGQVEWFSSFRPSHEPNHNMFAISKPPPRADGSLRGSVIYLSDIPQICQLFPNFGWADVDLQWTSDNVLAFQIFLMGLKSSIVWLMSAGRTKAQNGAKRAQMYGADTVSQGGHRQEGIEVNERGKSTNATVMINQPREDHHLHRRSASLGAPRAGESPESDAMPRE</sequence>
<protein>
    <submittedName>
        <fullName evidence="2">Uncharacterized protein</fullName>
    </submittedName>
</protein>
<organism evidence="2 3">
    <name type="scientific">Mycena rosella</name>
    <name type="common">Pink bonnet</name>
    <name type="synonym">Agaricus rosellus</name>
    <dbReference type="NCBI Taxonomy" id="1033263"/>
    <lineage>
        <taxon>Eukaryota</taxon>
        <taxon>Fungi</taxon>
        <taxon>Dikarya</taxon>
        <taxon>Basidiomycota</taxon>
        <taxon>Agaricomycotina</taxon>
        <taxon>Agaricomycetes</taxon>
        <taxon>Agaricomycetidae</taxon>
        <taxon>Agaricales</taxon>
        <taxon>Marasmiineae</taxon>
        <taxon>Mycenaceae</taxon>
        <taxon>Mycena</taxon>
    </lineage>
</organism>
<evidence type="ECO:0000256" key="1">
    <source>
        <dbReference type="SAM" id="MobiDB-lite"/>
    </source>
</evidence>
<dbReference type="AlphaFoldDB" id="A0AAD7CT88"/>
<reference evidence="2" key="1">
    <citation type="submission" date="2023-03" db="EMBL/GenBank/DDBJ databases">
        <title>Massive genome expansion in bonnet fungi (Mycena s.s.) driven by repeated elements and novel gene families across ecological guilds.</title>
        <authorList>
            <consortium name="Lawrence Berkeley National Laboratory"/>
            <person name="Harder C.B."/>
            <person name="Miyauchi S."/>
            <person name="Viragh M."/>
            <person name="Kuo A."/>
            <person name="Thoen E."/>
            <person name="Andreopoulos B."/>
            <person name="Lu D."/>
            <person name="Skrede I."/>
            <person name="Drula E."/>
            <person name="Henrissat B."/>
            <person name="Morin E."/>
            <person name="Kohler A."/>
            <person name="Barry K."/>
            <person name="LaButti K."/>
            <person name="Morin E."/>
            <person name="Salamov A."/>
            <person name="Lipzen A."/>
            <person name="Mereny Z."/>
            <person name="Hegedus B."/>
            <person name="Baldrian P."/>
            <person name="Stursova M."/>
            <person name="Weitz H."/>
            <person name="Taylor A."/>
            <person name="Grigoriev I.V."/>
            <person name="Nagy L.G."/>
            <person name="Martin F."/>
            <person name="Kauserud H."/>
        </authorList>
    </citation>
    <scope>NUCLEOTIDE SEQUENCE</scope>
    <source>
        <strain evidence="2">CBHHK067</strain>
    </source>
</reference>